<dbReference type="InterPro" id="IPR001680">
    <property type="entry name" value="WD40_rpt"/>
</dbReference>
<dbReference type="Gene3D" id="2.130.10.10">
    <property type="entry name" value="YVTN repeat-like/Quinoprotein amine dehydrogenase"/>
    <property type="match status" value="1"/>
</dbReference>
<evidence type="ECO:0000256" key="2">
    <source>
        <dbReference type="ARBA" id="ARBA00022574"/>
    </source>
</evidence>
<evidence type="ECO:0000256" key="1">
    <source>
        <dbReference type="ARBA" id="ARBA00022527"/>
    </source>
</evidence>
<dbReference type="InterPro" id="IPR020472">
    <property type="entry name" value="WD40_PAC1"/>
</dbReference>
<dbReference type="SUPFAM" id="SSF49354">
    <property type="entry name" value="PapD-like"/>
    <property type="match status" value="1"/>
</dbReference>
<feature type="repeat" description="WD" evidence="8">
    <location>
        <begin position="941"/>
        <end position="973"/>
    </location>
</feature>
<evidence type="ECO:0000259" key="11">
    <source>
        <dbReference type="PROSITE" id="PS50202"/>
    </source>
</evidence>
<evidence type="ECO:0000256" key="3">
    <source>
        <dbReference type="ARBA" id="ARBA00022679"/>
    </source>
</evidence>
<dbReference type="Proteomes" id="UP000823388">
    <property type="component" value="Chromosome 8N"/>
</dbReference>
<keyword evidence="4" id="KW-0677">Repeat</keyword>
<dbReference type="PROSITE" id="PS00678">
    <property type="entry name" value="WD_REPEATS_1"/>
    <property type="match status" value="1"/>
</dbReference>
<dbReference type="PROSITE" id="PS50202">
    <property type="entry name" value="MSP"/>
    <property type="match status" value="1"/>
</dbReference>
<dbReference type="SUPFAM" id="SSF50978">
    <property type="entry name" value="WD40 repeat-like"/>
    <property type="match status" value="1"/>
</dbReference>
<dbReference type="InterPro" id="IPR013783">
    <property type="entry name" value="Ig-like_fold"/>
</dbReference>
<evidence type="ECO:0000259" key="10">
    <source>
        <dbReference type="PROSITE" id="PS50011"/>
    </source>
</evidence>
<feature type="repeat" description="WD" evidence="8">
    <location>
        <begin position="1072"/>
        <end position="1104"/>
    </location>
</feature>
<evidence type="ECO:0000256" key="6">
    <source>
        <dbReference type="ARBA" id="ARBA00022777"/>
    </source>
</evidence>
<dbReference type="PROSITE" id="PS00107">
    <property type="entry name" value="PROTEIN_KINASE_ATP"/>
    <property type="match status" value="1"/>
</dbReference>
<dbReference type="Gene3D" id="1.10.510.10">
    <property type="entry name" value="Transferase(Phosphotransferase) domain 1"/>
    <property type="match status" value="2"/>
</dbReference>
<dbReference type="FunFam" id="1.10.510.10:FF:000870">
    <property type="entry name" value="OSJNBa0016N04.16-like protein"/>
    <property type="match status" value="2"/>
</dbReference>
<dbReference type="PANTHER" id="PTHR45707:SF76">
    <property type="entry name" value="PROTEIN KINASE DOMAIN-CONTAINING PROTEIN"/>
    <property type="match status" value="1"/>
</dbReference>
<dbReference type="GO" id="GO:0004674">
    <property type="term" value="F:protein serine/threonine kinase activity"/>
    <property type="evidence" value="ECO:0007669"/>
    <property type="project" value="UniProtKB-KW"/>
</dbReference>
<dbReference type="SMART" id="SM00220">
    <property type="entry name" value="S_TKc"/>
    <property type="match status" value="2"/>
</dbReference>
<dbReference type="CDD" id="cd00200">
    <property type="entry name" value="WD40"/>
    <property type="match status" value="1"/>
</dbReference>
<keyword evidence="3" id="KW-0808">Transferase</keyword>
<dbReference type="InterPro" id="IPR015943">
    <property type="entry name" value="WD40/YVTN_repeat-like_dom_sf"/>
</dbReference>
<dbReference type="SUPFAM" id="SSF56112">
    <property type="entry name" value="Protein kinase-like (PK-like)"/>
    <property type="match status" value="2"/>
</dbReference>
<feature type="repeat" description="WD" evidence="8">
    <location>
        <begin position="984"/>
        <end position="1026"/>
    </location>
</feature>
<evidence type="ECO:0000313" key="13">
    <source>
        <dbReference type="Proteomes" id="UP000823388"/>
    </source>
</evidence>
<dbReference type="InterPro" id="IPR008271">
    <property type="entry name" value="Ser/Thr_kinase_AS"/>
</dbReference>
<dbReference type="PROSITE" id="PS50294">
    <property type="entry name" value="WD_REPEATS_REGION"/>
    <property type="match status" value="3"/>
</dbReference>
<feature type="domain" description="Protein kinase" evidence="10">
    <location>
        <begin position="22"/>
        <end position="316"/>
    </location>
</feature>
<evidence type="ECO:0000256" key="8">
    <source>
        <dbReference type="PROSITE-ProRule" id="PRU00221"/>
    </source>
</evidence>
<keyword evidence="7 9" id="KW-0067">ATP-binding</keyword>
<dbReference type="InterPro" id="IPR000535">
    <property type="entry name" value="MSP_dom"/>
</dbReference>
<dbReference type="Gene3D" id="3.30.200.20">
    <property type="entry name" value="Phosphorylase Kinase, domain 1"/>
    <property type="match status" value="2"/>
</dbReference>
<dbReference type="AlphaFoldDB" id="A0A8T0PCA0"/>
<sequence>MDNVEAAFHRPYKFLKEITGGFSDECLLGSGTYGKVYKGKDKDGQEIAVKLLKSMDLDGNEFARELNNLTKLKHPNIVRLVGFCDEEEKVVTDYNGKNIIATQMHRALCLEYLNNGSLQKHLSDEHHVFDWQKRYKIIKGVCMGLKYLHEELESPVHHLDLKPDNILLDSNMEPKIADFGLCRLLGEKTSKSTMSTVGTLGYCPPEFINNQIISKEFDIFSLGVIIIKIICGPAVHSPDDGIRPIKFVRQVHKKWRGRLRAVPGHASLEADCQQVKKCIEIALKCTDKDRRRRPNIGYIVDQLADTEIYKNDKAYLMDEGLVNTLTKELPATLMKEVNVNFVPEREFGRSAFGTDYKEEVKQVVHQSSKQERLPRIGSTLPKDLPATFMKEITNGFSPDHELGRTAFGKFYKGVLPEGGGGMIAVKRLSENASELQGTFAAEVTNLMGLMHENIAELVHYCHEAHKNVVQRNGRYVIEDVIESCLCYEYLPNGSLDNHLYADTMSIIWDTRFKIIRGICQGIHFLHMDLVSGPLVHMNLAPNSIWLDDNWVPKIADFGLSRLFGQEQTRMYTVNVKGYNGYMAPEYLYRGEISTMSDIYSLGMLILEITTGEKNCGYSEDRSARNFVTNVHENWKTNEQIIHKYPSLDPNGLQQVRACIVIGLKCVEADRNKRPSIVDIVLKLNGKRVPMFEQISEGETKPLSNVLLDVYPAQLRIPFKPDKLSSCPLRLTNVTDDYIAARLRAKNKRRYNSEMPLYAVVPPRATYTLVVTMREQKNQSPLDTHELLSLESRIFHEGVGLENADLDSAAISFSNSFKESKELRAHKQEHEMTLSVAFYSPEEATPDRPFWCGIEIIPNKNFSEVMSVDLHPTEPWILTSHKGGDIFIWDYKELEIESRFDFTQRPVYSAKFIERKEWFVAGDGDGFIYVYNYETDEKVTSIEAHEDKITSLAVHPSDPIVISSSDDHLIKLWNWEKGWECARIFEGHSDRVTQVNINPINPNSFASASADCTIKIWNIVSSESKITLSSEHQDRLLCVQNYTSYIHQYLITGSCDGTAHIWDLETETCVQTLKGHTNRIGSVYRHPEIPVLITGSHDGTVRLWDCHTYRYFSVKYGFNSWREWRRWG</sequence>
<organism evidence="12 13">
    <name type="scientific">Panicum virgatum</name>
    <name type="common">Blackwell switchgrass</name>
    <dbReference type="NCBI Taxonomy" id="38727"/>
    <lineage>
        <taxon>Eukaryota</taxon>
        <taxon>Viridiplantae</taxon>
        <taxon>Streptophyta</taxon>
        <taxon>Embryophyta</taxon>
        <taxon>Tracheophyta</taxon>
        <taxon>Spermatophyta</taxon>
        <taxon>Magnoliopsida</taxon>
        <taxon>Liliopsida</taxon>
        <taxon>Poales</taxon>
        <taxon>Poaceae</taxon>
        <taxon>PACMAD clade</taxon>
        <taxon>Panicoideae</taxon>
        <taxon>Panicodae</taxon>
        <taxon>Paniceae</taxon>
        <taxon>Panicinae</taxon>
        <taxon>Panicum</taxon>
        <taxon>Panicum sect. Hiantes</taxon>
    </lineage>
</organism>
<dbReference type="InterPro" id="IPR019775">
    <property type="entry name" value="WD40_repeat_CS"/>
</dbReference>
<dbReference type="PROSITE" id="PS50011">
    <property type="entry name" value="PROTEIN_KINASE_DOM"/>
    <property type="match status" value="2"/>
</dbReference>
<dbReference type="InterPro" id="IPR036322">
    <property type="entry name" value="WD40_repeat_dom_sf"/>
</dbReference>
<evidence type="ECO:0000256" key="5">
    <source>
        <dbReference type="ARBA" id="ARBA00022741"/>
    </source>
</evidence>
<feature type="domain" description="Protein kinase" evidence="10">
    <location>
        <begin position="396"/>
        <end position="691"/>
    </location>
</feature>
<keyword evidence="5 9" id="KW-0547">Nucleotide-binding</keyword>
<keyword evidence="6" id="KW-0418">Kinase</keyword>
<dbReference type="Gene3D" id="2.60.40.10">
    <property type="entry name" value="Immunoglobulins"/>
    <property type="match status" value="1"/>
</dbReference>
<keyword evidence="13" id="KW-1185">Reference proteome</keyword>
<dbReference type="InterPro" id="IPR001245">
    <property type="entry name" value="Ser-Thr/Tyr_kinase_cat_dom"/>
</dbReference>
<feature type="repeat" description="WD" evidence="8">
    <location>
        <begin position="1028"/>
        <end position="1071"/>
    </location>
</feature>
<feature type="binding site" evidence="9">
    <location>
        <position position="50"/>
    </location>
    <ligand>
        <name>ATP</name>
        <dbReference type="ChEBI" id="CHEBI:30616"/>
    </ligand>
</feature>
<dbReference type="InterPro" id="IPR017441">
    <property type="entry name" value="Protein_kinase_ATP_BS"/>
</dbReference>
<dbReference type="Pfam" id="PF07714">
    <property type="entry name" value="PK_Tyr_Ser-Thr"/>
    <property type="match status" value="1"/>
</dbReference>
<dbReference type="PANTHER" id="PTHR45707">
    <property type="entry name" value="C2 CALCIUM/LIPID-BINDING PLANT PHOSPHORIBOSYLTRANSFERASE FAMILY PROTEIN"/>
    <property type="match status" value="1"/>
</dbReference>
<evidence type="ECO:0000256" key="4">
    <source>
        <dbReference type="ARBA" id="ARBA00022737"/>
    </source>
</evidence>
<dbReference type="PROSITE" id="PS50082">
    <property type="entry name" value="WD_REPEATS_2"/>
    <property type="match status" value="4"/>
</dbReference>
<keyword evidence="1" id="KW-0723">Serine/threonine-protein kinase</keyword>
<comment type="caution">
    <text evidence="12">The sequence shown here is derived from an EMBL/GenBank/DDBJ whole genome shotgun (WGS) entry which is preliminary data.</text>
</comment>
<dbReference type="SMART" id="SM00320">
    <property type="entry name" value="WD40"/>
    <property type="match status" value="6"/>
</dbReference>
<dbReference type="PRINTS" id="PR00320">
    <property type="entry name" value="GPROTEINBRPT"/>
</dbReference>
<evidence type="ECO:0000313" key="12">
    <source>
        <dbReference type="EMBL" id="KAG2556876.1"/>
    </source>
</evidence>
<dbReference type="PROSITE" id="PS00108">
    <property type="entry name" value="PROTEIN_KINASE_ST"/>
    <property type="match status" value="1"/>
</dbReference>
<keyword evidence="2 8" id="KW-0853">WD repeat</keyword>
<dbReference type="Pfam" id="PF00400">
    <property type="entry name" value="WD40"/>
    <property type="match status" value="5"/>
</dbReference>
<dbReference type="Pfam" id="PF00069">
    <property type="entry name" value="Pkinase"/>
    <property type="match status" value="1"/>
</dbReference>
<reference evidence="12 13" key="1">
    <citation type="submission" date="2020-05" db="EMBL/GenBank/DDBJ databases">
        <title>WGS assembly of Panicum virgatum.</title>
        <authorList>
            <person name="Lovell J.T."/>
            <person name="Jenkins J."/>
            <person name="Shu S."/>
            <person name="Juenger T.E."/>
            <person name="Schmutz J."/>
        </authorList>
    </citation>
    <scope>NUCLEOTIDE SEQUENCE [LARGE SCALE GENOMIC DNA]</scope>
    <source>
        <strain evidence="13">cv. AP13</strain>
    </source>
</reference>
<accession>A0A8T0PCA0</accession>
<evidence type="ECO:0000256" key="9">
    <source>
        <dbReference type="PROSITE-ProRule" id="PRU10141"/>
    </source>
</evidence>
<name>A0A8T0PCA0_PANVG</name>
<dbReference type="EMBL" id="CM029052">
    <property type="protein sequence ID" value="KAG2556876.1"/>
    <property type="molecule type" value="Genomic_DNA"/>
</dbReference>
<proteinExistence type="predicted"/>
<dbReference type="InterPro" id="IPR000719">
    <property type="entry name" value="Prot_kinase_dom"/>
</dbReference>
<gene>
    <name evidence="12" type="ORF">PVAP13_8NG173301</name>
</gene>
<dbReference type="InterPro" id="IPR011009">
    <property type="entry name" value="Kinase-like_dom_sf"/>
</dbReference>
<dbReference type="GO" id="GO:0005524">
    <property type="term" value="F:ATP binding"/>
    <property type="evidence" value="ECO:0007669"/>
    <property type="project" value="UniProtKB-UniRule"/>
</dbReference>
<protein>
    <submittedName>
        <fullName evidence="12">Uncharacterized protein</fullName>
    </submittedName>
</protein>
<feature type="domain" description="MSP" evidence="11">
    <location>
        <begin position="706"/>
        <end position="834"/>
    </location>
</feature>
<evidence type="ECO:0000256" key="7">
    <source>
        <dbReference type="ARBA" id="ARBA00022840"/>
    </source>
</evidence>
<dbReference type="InterPro" id="IPR008962">
    <property type="entry name" value="PapD-like_sf"/>
</dbReference>